<organism evidence="1 2">
    <name type="scientific">Bradyrhizobium denitrificans</name>
    <dbReference type="NCBI Taxonomy" id="2734912"/>
    <lineage>
        <taxon>Bacteria</taxon>
        <taxon>Pseudomonadati</taxon>
        <taxon>Pseudomonadota</taxon>
        <taxon>Alphaproteobacteria</taxon>
        <taxon>Hyphomicrobiales</taxon>
        <taxon>Nitrobacteraceae</taxon>
        <taxon>Bradyrhizobium</taxon>
    </lineage>
</organism>
<accession>A0ABS5GHJ1</accession>
<dbReference type="Proteomes" id="UP001314635">
    <property type="component" value="Unassembled WGS sequence"/>
</dbReference>
<dbReference type="RefSeq" id="WP_012045488.1">
    <property type="nucleotide sequence ID" value="NZ_JABFDP010000033.1"/>
</dbReference>
<proteinExistence type="predicted"/>
<evidence type="ECO:0000313" key="1">
    <source>
        <dbReference type="EMBL" id="MBR1140056.1"/>
    </source>
</evidence>
<keyword evidence="2" id="KW-1185">Reference proteome</keyword>
<gene>
    <name evidence="1" type="ORF">JQ619_30295</name>
</gene>
<sequence>MRRAKIKPTRNKLDMTDEAQVRVVTKRLKMSPAELAEMVGRIGNSITAINKEVTQQRAAKLAAPAGAVIASVTVTETKAEVIMPDDTPPAT</sequence>
<dbReference type="EMBL" id="JAFCLK010000036">
    <property type="protein sequence ID" value="MBR1140056.1"/>
    <property type="molecule type" value="Genomic_DNA"/>
</dbReference>
<protein>
    <submittedName>
        <fullName evidence="1">DUF3606 domain-containing protein</fullName>
    </submittedName>
</protein>
<comment type="caution">
    <text evidence="1">The sequence shown here is derived from an EMBL/GenBank/DDBJ whole genome shotgun (WGS) entry which is preliminary data.</text>
</comment>
<reference evidence="2" key="1">
    <citation type="journal article" date="2021" name="ISME J.">
        <title>Evolutionary origin and ecological implication of a unique nif island in free-living Bradyrhizobium lineages.</title>
        <authorList>
            <person name="Tao J."/>
        </authorList>
    </citation>
    <scope>NUCLEOTIDE SEQUENCE [LARGE SCALE GENOMIC DNA]</scope>
    <source>
        <strain evidence="2">SZCCT0094</strain>
    </source>
</reference>
<name>A0ABS5GHJ1_9BRAD</name>
<evidence type="ECO:0000313" key="2">
    <source>
        <dbReference type="Proteomes" id="UP001314635"/>
    </source>
</evidence>